<dbReference type="InterPro" id="IPR046848">
    <property type="entry name" value="E_motif"/>
</dbReference>
<feature type="repeat" description="PPR" evidence="7">
    <location>
        <begin position="388"/>
        <end position="422"/>
    </location>
</feature>
<evidence type="ECO:0000256" key="3">
    <source>
        <dbReference type="ARBA" id="ARBA00022528"/>
    </source>
</evidence>
<dbReference type="FunFam" id="1.25.40.10:FF:000395">
    <property type="entry name" value="Pentatricopeptide repeat-containing protein chloroplastic"/>
    <property type="match status" value="1"/>
</dbReference>
<dbReference type="Pfam" id="PF13041">
    <property type="entry name" value="PPR_2"/>
    <property type="match status" value="3"/>
</dbReference>
<evidence type="ECO:0000256" key="5">
    <source>
        <dbReference type="ARBA" id="ARBA00022737"/>
    </source>
</evidence>
<protein>
    <submittedName>
        <fullName evidence="9">Pentatricopeptide repeat-containing protein</fullName>
        <ecNumber evidence="9">3.6.1.-</ecNumber>
    </submittedName>
</protein>
<dbReference type="FunFam" id="1.25.40.10:FF:000690">
    <property type="entry name" value="Pentatricopeptide repeat-containing protein"/>
    <property type="match status" value="1"/>
</dbReference>
<evidence type="ECO:0000313" key="10">
    <source>
        <dbReference type="Proteomes" id="UP000236161"/>
    </source>
</evidence>
<dbReference type="PANTHER" id="PTHR47926">
    <property type="entry name" value="PENTATRICOPEPTIDE REPEAT-CONTAINING PROTEIN"/>
    <property type="match status" value="1"/>
</dbReference>
<accession>A0A2I0AXP2</accession>
<keyword evidence="10" id="KW-1185">Reference proteome</keyword>
<proteinExistence type="inferred from homology"/>
<keyword evidence="9" id="KW-0378">Hydrolase</keyword>
<name>A0A2I0AXP2_9ASPA</name>
<dbReference type="AlphaFoldDB" id="A0A2I0AXP2"/>
<dbReference type="PROSITE" id="PS51375">
    <property type="entry name" value="PPR"/>
    <property type="match status" value="6"/>
</dbReference>
<sequence length="998" mass="110936">MPTPSPARLLVSFAEAASPSSSSSSSLQFFHASSPRTSSKAPNPSFLMALSVQQTHHVLSSPLLPSNPHKTQPSFLSVPSHNTNPNPSLKELCKQGNLRDAFFSLVASYDSGASSVSSQDAYSPILELCASQKAEAEGRQIHAHILKSGSFSNDGFLSTKLLFMYGKCGCLYAAQTLFDGLPQRTIFAWNAIIGAYASNSNPENSVQLYFNMRMMGELPDACTFASVLKACGLGENLHCGTEAHGLAIKCGLISTTFVANAIVAMYAKCKQFDLAMKLFNWIPEKGDLVLWNSIISGCVQTERYSEAVSLFREMLRIGVGMNSYTVVAVLQACTELSLLKLGTEIHGFLLKCSGSFELYEANALVVMYARSGCMRSAVHLFHEMNIKDNVSWNSLLSGFVQNCFYDEAVEHFDQMLRMRCKPDQVSLVIIASAFGRLGSLLEGKGLHGYAIKHGFDSDLQLANTLMDMYTKCSLVNYSKLIFRNILNKDVISWTTMIACYAQNSYYLEAIELFQNVQKEGCIADPMMIGSILLACSGLACLSLLKQIHSYTIRCGLLDLVLKNTIIDVYGECGQVNHALSLFERIENKDVVSWTSMINCYVHNGLFNEALSLFSEMMNAGLETDIVALLSVLSATAGLASLMKGKEVHGFLMRRGLGFDRAVSSSLVNMYARCGKIDECFVIFDRISCRDLVLWTSIIDACGMHGRGRNAIDLFQKMMEEGIEPDPVAFLTLLYACSHSRHILEGKLYYDKMINEHRLNPWPEHYACMVDLLGRAGKLDEAYGFIRRMPIKPTAAVWCALLGACRVYSNHELGKVASENLLDLEPDNPGNYVLISNVFAAMGQWRYVRELRLTMKERGLTKDQACSWIEVGNKIHKFIARDNSHEDSAEIYSKLAEITGCLEKEVGYVADTSYVLHNVSEEEKINMLHAHSERLAIAFGLIHIHQSSTIRITKNLRVCGDCHEFTKLVSKIYRQDITVRDNNRFHHFRDGGCSCGDFW</sequence>
<feature type="repeat" description="PPR" evidence="7">
    <location>
        <begin position="287"/>
        <end position="321"/>
    </location>
</feature>
<dbReference type="EMBL" id="KZ451939">
    <property type="protein sequence ID" value="PKA60322.1"/>
    <property type="molecule type" value="Genomic_DNA"/>
</dbReference>
<feature type="repeat" description="PPR" evidence="7">
    <location>
        <begin position="489"/>
        <end position="523"/>
    </location>
</feature>
<dbReference type="GO" id="GO:0016787">
    <property type="term" value="F:hydrolase activity"/>
    <property type="evidence" value="ECO:0007669"/>
    <property type="project" value="UniProtKB-KW"/>
</dbReference>
<dbReference type="NCBIfam" id="TIGR00756">
    <property type="entry name" value="PPR"/>
    <property type="match status" value="5"/>
</dbReference>
<dbReference type="Proteomes" id="UP000236161">
    <property type="component" value="Unassembled WGS sequence"/>
</dbReference>
<feature type="repeat" description="PPR" evidence="7">
    <location>
        <begin position="185"/>
        <end position="219"/>
    </location>
</feature>
<dbReference type="GO" id="GO:0008270">
    <property type="term" value="F:zinc ion binding"/>
    <property type="evidence" value="ECO:0007669"/>
    <property type="project" value="InterPro"/>
</dbReference>
<reference evidence="9 10" key="1">
    <citation type="journal article" date="2017" name="Nature">
        <title>The Apostasia genome and the evolution of orchids.</title>
        <authorList>
            <person name="Zhang G.Q."/>
            <person name="Liu K.W."/>
            <person name="Li Z."/>
            <person name="Lohaus R."/>
            <person name="Hsiao Y.Y."/>
            <person name="Niu S.C."/>
            <person name="Wang J.Y."/>
            <person name="Lin Y.C."/>
            <person name="Xu Q."/>
            <person name="Chen L.J."/>
            <person name="Yoshida K."/>
            <person name="Fujiwara S."/>
            <person name="Wang Z.W."/>
            <person name="Zhang Y.Q."/>
            <person name="Mitsuda N."/>
            <person name="Wang M."/>
            <person name="Liu G.H."/>
            <person name="Pecoraro L."/>
            <person name="Huang H.X."/>
            <person name="Xiao X.J."/>
            <person name="Lin M."/>
            <person name="Wu X.Y."/>
            <person name="Wu W.L."/>
            <person name="Chen Y.Y."/>
            <person name="Chang S.B."/>
            <person name="Sakamoto S."/>
            <person name="Ohme-Takagi M."/>
            <person name="Yagi M."/>
            <person name="Zeng S.J."/>
            <person name="Shen C.Y."/>
            <person name="Yeh C.M."/>
            <person name="Luo Y.B."/>
            <person name="Tsai W.C."/>
            <person name="Van de Peer Y."/>
            <person name="Liu Z.J."/>
        </authorList>
    </citation>
    <scope>NUCLEOTIDE SEQUENCE [LARGE SCALE GENOMIC DNA]</scope>
    <source>
        <strain evidence="10">cv. Shenzhen</strain>
        <tissue evidence="9">Stem</tissue>
    </source>
</reference>
<evidence type="ECO:0000256" key="7">
    <source>
        <dbReference type="PROSITE-ProRule" id="PRU00708"/>
    </source>
</evidence>
<evidence type="ECO:0000256" key="1">
    <source>
        <dbReference type="ARBA" id="ARBA00004229"/>
    </source>
</evidence>
<dbReference type="FunFam" id="1.25.40.10:FF:000073">
    <property type="entry name" value="Pentatricopeptide repeat-containing protein chloroplastic"/>
    <property type="match status" value="2"/>
</dbReference>
<dbReference type="Pfam" id="PF14432">
    <property type="entry name" value="DYW_deaminase"/>
    <property type="match status" value="1"/>
</dbReference>
<evidence type="ECO:0000259" key="8">
    <source>
        <dbReference type="Pfam" id="PF14432"/>
    </source>
</evidence>
<dbReference type="Pfam" id="PF20431">
    <property type="entry name" value="E_motif"/>
    <property type="match status" value="1"/>
</dbReference>
<dbReference type="GO" id="GO:0003729">
    <property type="term" value="F:mRNA binding"/>
    <property type="evidence" value="ECO:0007669"/>
    <property type="project" value="UniProtKB-ARBA"/>
</dbReference>
<keyword evidence="5" id="KW-0677">Repeat</keyword>
<dbReference type="GO" id="GO:0009451">
    <property type="term" value="P:RNA modification"/>
    <property type="evidence" value="ECO:0007669"/>
    <property type="project" value="InterPro"/>
</dbReference>
<feature type="repeat" description="PPR" evidence="7">
    <location>
        <begin position="690"/>
        <end position="724"/>
    </location>
</feature>
<dbReference type="InterPro" id="IPR032867">
    <property type="entry name" value="DYW_dom"/>
</dbReference>
<keyword evidence="6" id="KW-0809">Transit peptide</keyword>
<evidence type="ECO:0000256" key="2">
    <source>
        <dbReference type="ARBA" id="ARBA00006643"/>
    </source>
</evidence>
<gene>
    <name evidence="9" type="primary">PCMP-H83</name>
    <name evidence="9" type="ORF">AXF42_Ash008381</name>
</gene>
<dbReference type="EC" id="3.6.1.-" evidence="9"/>
<evidence type="ECO:0000256" key="6">
    <source>
        <dbReference type="ARBA" id="ARBA00022946"/>
    </source>
</evidence>
<dbReference type="InterPro" id="IPR046960">
    <property type="entry name" value="PPR_At4g14850-like_plant"/>
</dbReference>
<dbReference type="GO" id="GO:0009507">
    <property type="term" value="C:chloroplast"/>
    <property type="evidence" value="ECO:0007669"/>
    <property type="project" value="UniProtKB-SubCell"/>
</dbReference>
<feature type="domain" description="DYW" evidence="8">
    <location>
        <begin position="906"/>
        <end position="998"/>
    </location>
</feature>
<comment type="similarity">
    <text evidence="2">Belongs to the PPR family. PCMP-H subfamily.</text>
</comment>
<dbReference type="PANTHER" id="PTHR47926:SF377">
    <property type="entry name" value="OS04G0469400 PROTEIN"/>
    <property type="match status" value="1"/>
</dbReference>
<feature type="repeat" description="PPR" evidence="7">
    <location>
        <begin position="589"/>
        <end position="623"/>
    </location>
</feature>
<evidence type="ECO:0000256" key="4">
    <source>
        <dbReference type="ARBA" id="ARBA00022640"/>
    </source>
</evidence>
<evidence type="ECO:0000313" key="9">
    <source>
        <dbReference type="EMBL" id="PKA60322.1"/>
    </source>
</evidence>
<keyword evidence="3" id="KW-0150">Chloroplast</keyword>
<dbReference type="FunFam" id="1.25.40.10:FF:000341">
    <property type="entry name" value="Pentatricopeptide repeat-containing protein chloroplastic"/>
    <property type="match status" value="1"/>
</dbReference>
<dbReference type="InterPro" id="IPR002885">
    <property type="entry name" value="PPR_rpt"/>
</dbReference>
<comment type="subcellular location">
    <subcellularLocation>
        <location evidence="1">Plastid</location>
        <location evidence="1">Chloroplast</location>
    </subcellularLocation>
</comment>
<dbReference type="InterPro" id="IPR011990">
    <property type="entry name" value="TPR-like_helical_dom_sf"/>
</dbReference>
<dbReference type="Pfam" id="PF01535">
    <property type="entry name" value="PPR"/>
    <property type="match status" value="7"/>
</dbReference>
<dbReference type="SUPFAM" id="SSF48452">
    <property type="entry name" value="TPR-like"/>
    <property type="match status" value="1"/>
</dbReference>
<keyword evidence="4" id="KW-0934">Plastid</keyword>
<dbReference type="Gene3D" id="1.25.40.10">
    <property type="entry name" value="Tetratricopeptide repeat domain"/>
    <property type="match status" value="6"/>
</dbReference>
<organism evidence="9 10">
    <name type="scientific">Apostasia shenzhenica</name>
    <dbReference type="NCBI Taxonomy" id="1088818"/>
    <lineage>
        <taxon>Eukaryota</taxon>
        <taxon>Viridiplantae</taxon>
        <taxon>Streptophyta</taxon>
        <taxon>Embryophyta</taxon>
        <taxon>Tracheophyta</taxon>
        <taxon>Spermatophyta</taxon>
        <taxon>Magnoliopsida</taxon>
        <taxon>Liliopsida</taxon>
        <taxon>Asparagales</taxon>
        <taxon>Orchidaceae</taxon>
        <taxon>Apostasioideae</taxon>
        <taxon>Apostasia</taxon>
    </lineage>
</organism>
<dbReference type="OrthoDB" id="1846880at2759"/>